<dbReference type="EC" id="2.7.13.3" evidence="3"/>
<dbReference type="SMART" id="SM00388">
    <property type="entry name" value="HisKA"/>
    <property type="match status" value="1"/>
</dbReference>
<gene>
    <name evidence="16" type="ORF">KZJ38_21620</name>
</gene>
<comment type="catalytic activity">
    <reaction evidence="1">
        <text>ATP + protein L-histidine = ADP + protein N-phospho-L-histidine.</text>
        <dbReference type="EC" id="2.7.13.3"/>
    </reaction>
</comment>
<dbReference type="PROSITE" id="PS50109">
    <property type="entry name" value="HIS_KIN"/>
    <property type="match status" value="1"/>
</dbReference>
<dbReference type="InterPro" id="IPR003594">
    <property type="entry name" value="HATPase_dom"/>
</dbReference>
<dbReference type="Pfam" id="PF02518">
    <property type="entry name" value="HATPase_c"/>
    <property type="match status" value="1"/>
</dbReference>
<dbReference type="SUPFAM" id="SSF55874">
    <property type="entry name" value="ATPase domain of HSP90 chaperone/DNA topoisomerase II/histidine kinase"/>
    <property type="match status" value="1"/>
</dbReference>
<dbReference type="SUPFAM" id="SSF103190">
    <property type="entry name" value="Sensory domain-like"/>
    <property type="match status" value="1"/>
</dbReference>
<feature type="transmembrane region" description="Helical" evidence="14">
    <location>
        <begin position="362"/>
        <end position="383"/>
    </location>
</feature>
<evidence type="ECO:0000313" key="16">
    <source>
        <dbReference type="EMBL" id="QYD68781.1"/>
    </source>
</evidence>
<feature type="coiled-coil region" evidence="13">
    <location>
        <begin position="402"/>
        <end position="450"/>
    </location>
</feature>
<dbReference type="InterPro" id="IPR004358">
    <property type="entry name" value="Sig_transdc_His_kin-like_C"/>
</dbReference>
<keyword evidence="13" id="KW-0175">Coiled coil</keyword>
<evidence type="ECO:0000313" key="17">
    <source>
        <dbReference type="Proteomes" id="UP000826462"/>
    </source>
</evidence>
<dbReference type="InterPro" id="IPR003661">
    <property type="entry name" value="HisK_dim/P_dom"/>
</dbReference>
<evidence type="ECO:0000256" key="5">
    <source>
        <dbReference type="ARBA" id="ARBA00022553"/>
    </source>
</evidence>
<keyword evidence="9 16" id="KW-0418">Kinase</keyword>
<dbReference type="CDD" id="cd00082">
    <property type="entry name" value="HisKA"/>
    <property type="match status" value="1"/>
</dbReference>
<accession>A0ABX8UIH8</accession>
<evidence type="ECO:0000256" key="1">
    <source>
        <dbReference type="ARBA" id="ARBA00000085"/>
    </source>
</evidence>
<dbReference type="Proteomes" id="UP000826462">
    <property type="component" value="Chromosome 1"/>
</dbReference>
<evidence type="ECO:0000259" key="15">
    <source>
        <dbReference type="PROSITE" id="PS50109"/>
    </source>
</evidence>
<keyword evidence="5" id="KW-0597">Phosphoprotein</keyword>
<sequence>MGTTAPRGTAAPPAAAQATQQTYRARLFNNKKGAARDISAAAQKADQASLDADGAAQCATIGDSHRPDVVTVTRRLLVFFALVAGLAAACGLTWSVSWQRGIEALRLNAAARADRTTSALRSTLERYESLPYLLAEHPVVQDVVVAPTEVNVARANHYLEDLNRQARANVTYIIKADGICVAASNWLDADSFVGVEYLFRPYFIEAINGRVGRFFAIGTTSHDPGYFISQPVMRDGKIVGVAVVKLNLEWFQGADASEPLIVTDDHGVIFLSSVAAWKYHTVRPLSNEVMDSIRQTRQYAQQPITPLPMTIERTLAGGARIVRIGGGRYAPRYLASSRALGEPDWHLITLSPVDPVNADARYATVVTGFGYVSLCLLLFYWRMRRARVREVMRSRTLLQKAYAELNERVAERTADLSQANEQLKNEVRERARAEQELRAAHDELIQASKLAALGQMAAGITHELNQPLAALRSFSDNTRVLLERGDQAAAHENLEAIAALTERMGKITNQLKLFVGRARPRNARSPVARALRNVLGLLQKRLQGVTVDVSLLDATAANPTRERFDIDAGHPQLMVNCDDLRLEQVLINLLGNALDAVAGLLEPHIAIEMEAPDAATLTITVRDNGPGIPADVLPHLFEPFFTTKEMGQGLGLGLAISSSIARDCGGSLAARNAPDGGAAFTLTLRRARAQVSDPLAAGT</sequence>
<name>A0ABX8UIH8_9BURK</name>
<dbReference type="Gene3D" id="3.30.565.10">
    <property type="entry name" value="Histidine kinase-like ATPase, C-terminal domain"/>
    <property type="match status" value="1"/>
</dbReference>
<evidence type="ECO:0000256" key="3">
    <source>
        <dbReference type="ARBA" id="ARBA00012438"/>
    </source>
</evidence>
<keyword evidence="11 14" id="KW-1133">Transmembrane helix</keyword>
<keyword evidence="14" id="KW-0472">Membrane</keyword>
<dbReference type="InterPro" id="IPR029151">
    <property type="entry name" value="Sensor-like_sf"/>
</dbReference>
<dbReference type="GO" id="GO:0016301">
    <property type="term" value="F:kinase activity"/>
    <property type="evidence" value="ECO:0007669"/>
    <property type="project" value="UniProtKB-KW"/>
</dbReference>
<dbReference type="SMART" id="SM00387">
    <property type="entry name" value="HATPase_c"/>
    <property type="match status" value="1"/>
</dbReference>
<organism evidence="16 17">
    <name type="scientific">Paraburkholderia edwinii</name>
    <dbReference type="NCBI Taxonomy" id="2861782"/>
    <lineage>
        <taxon>Bacteria</taxon>
        <taxon>Pseudomonadati</taxon>
        <taxon>Pseudomonadota</taxon>
        <taxon>Betaproteobacteria</taxon>
        <taxon>Burkholderiales</taxon>
        <taxon>Burkholderiaceae</taxon>
        <taxon>Paraburkholderia</taxon>
    </lineage>
</organism>
<dbReference type="PANTHER" id="PTHR43065">
    <property type="entry name" value="SENSOR HISTIDINE KINASE"/>
    <property type="match status" value="1"/>
</dbReference>
<dbReference type="RefSeq" id="WP_219798162.1">
    <property type="nucleotide sequence ID" value="NZ_CP080095.1"/>
</dbReference>
<keyword evidence="8" id="KW-0547">Nucleotide-binding</keyword>
<protein>
    <recommendedName>
        <fullName evidence="3">histidine kinase</fullName>
        <ecNumber evidence="3">2.7.13.3</ecNumber>
    </recommendedName>
</protein>
<dbReference type="PIRSF" id="PIRSF036431">
    <property type="entry name" value="STHK_DctB"/>
    <property type="match status" value="1"/>
</dbReference>
<evidence type="ECO:0000256" key="13">
    <source>
        <dbReference type="SAM" id="Coils"/>
    </source>
</evidence>
<keyword evidence="6" id="KW-0808">Transferase</keyword>
<dbReference type="EMBL" id="CP080095">
    <property type="protein sequence ID" value="QYD68781.1"/>
    <property type="molecule type" value="Genomic_DNA"/>
</dbReference>
<dbReference type="PRINTS" id="PR00344">
    <property type="entry name" value="BCTRLSENSOR"/>
</dbReference>
<reference evidence="16 17" key="1">
    <citation type="submission" date="2021-07" db="EMBL/GenBank/DDBJ databases">
        <title>Paraburkholderia edwinii protects Aspergillus sp. from phenazines by acting as a toxin sponge.</title>
        <authorList>
            <person name="Dahlstrom K.M."/>
            <person name="Newman D.K."/>
        </authorList>
    </citation>
    <scope>NUCLEOTIDE SEQUENCE [LARGE SCALE GENOMIC DNA]</scope>
    <source>
        <strain evidence="16 17">Pe01</strain>
    </source>
</reference>
<keyword evidence="10" id="KW-0067">ATP-binding</keyword>
<evidence type="ECO:0000256" key="6">
    <source>
        <dbReference type="ARBA" id="ARBA00022679"/>
    </source>
</evidence>
<dbReference type="InterPro" id="IPR017055">
    <property type="entry name" value="Sig_transdc_His_kinase_DctB"/>
</dbReference>
<dbReference type="InterPro" id="IPR005467">
    <property type="entry name" value="His_kinase_dom"/>
</dbReference>
<evidence type="ECO:0000256" key="14">
    <source>
        <dbReference type="SAM" id="Phobius"/>
    </source>
</evidence>
<dbReference type="InterPro" id="IPR036890">
    <property type="entry name" value="HATPase_C_sf"/>
</dbReference>
<evidence type="ECO:0000256" key="4">
    <source>
        <dbReference type="ARBA" id="ARBA00022475"/>
    </source>
</evidence>
<keyword evidence="7 14" id="KW-0812">Transmembrane</keyword>
<evidence type="ECO:0000256" key="8">
    <source>
        <dbReference type="ARBA" id="ARBA00022741"/>
    </source>
</evidence>
<dbReference type="Gene3D" id="6.10.250.3020">
    <property type="match status" value="1"/>
</dbReference>
<evidence type="ECO:0000256" key="10">
    <source>
        <dbReference type="ARBA" id="ARBA00022840"/>
    </source>
</evidence>
<dbReference type="InterPro" id="IPR036097">
    <property type="entry name" value="HisK_dim/P_sf"/>
</dbReference>
<evidence type="ECO:0000256" key="2">
    <source>
        <dbReference type="ARBA" id="ARBA00004651"/>
    </source>
</evidence>
<dbReference type="PANTHER" id="PTHR43065:SF46">
    <property type="entry name" value="C4-DICARBOXYLATE TRANSPORT SENSOR PROTEIN DCTB"/>
    <property type="match status" value="1"/>
</dbReference>
<evidence type="ECO:0000256" key="9">
    <source>
        <dbReference type="ARBA" id="ARBA00022777"/>
    </source>
</evidence>
<comment type="subcellular location">
    <subcellularLocation>
        <location evidence="2">Cell membrane</location>
        <topology evidence="2">Multi-pass membrane protein</topology>
    </subcellularLocation>
</comment>
<dbReference type="Gene3D" id="3.30.450.20">
    <property type="entry name" value="PAS domain"/>
    <property type="match status" value="2"/>
</dbReference>
<keyword evidence="17" id="KW-1185">Reference proteome</keyword>
<evidence type="ECO:0000256" key="11">
    <source>
        <dbReference type="ARBA" id="ARBA00022989"/>
    </source>
</evidence>
<evidence type="ECO:0000256" key="7">
    <source>
        <dbReference type="ARBA" id="ARBA00022692"/>
    </source>
</evidence>
<dbReference type="Gene3D" id="1.10.287.130">
    <property type="match status" value="1"/>
</dbReference>
<feature type="transmembrane region" description="Helical" evidence="14">
    <location>
        <begin position="76"/>
        <end position="98"/>
    </location>
</feature>
<proteinExistence type="predicted"/>
<dbReference type="SUPFAM" id="SSF47384">
    <property type="entry name" value="Homodimeric domain of signal transducing histidine kinase"/>
    <property type="match status" value="1"/>
</dbReference>
<keyword evidence="4" id="KW-1003">Cell membrane</keyword>
<dbReference type="Pfam" id="PF00512">
    <property type="entry name" value="HisKA"/>
    <property type="match status" value="1"/>
</dbReference>
<evidence type="ECO:0000256" key="12">
    <source>
        <dbReference type="ARBA" id="ARBA00023012"/>
    </source>
</evidence>
<feature type="domain" description="Histidine kinase" evidence="15">
    <location>
        <begin position="459"/>
        <end position="688"/>
    </location>
</feature>
<keyword evidence="12" id="KW-0902">Two-component regulatory system</keyword>